<keyword evidence="1" id="KW-0677">Repeat</keyword>
<gene>
    <name evidence="4" type="ORF">FLM9_681</name>
</gene>
<feature type="repeat" description="ANK" evidence="3">
    <location>
        <begin position="29"/>
        <end position="60"/>
    </location>
</feature>
<sequence length="60" mass="6366">MIGASRNGYLEIVKALIQAGTDLNSQDKYGKTALMVASSENQLEIVKALIQAGADLKLTT</sequence>
<dbReference type="InterPro" id="IPR036770">
    <property type="entry name" value="Ankyrin_rpt-contain_sf"/>
</dbReference>
<dbReference type="SMART" id="SM00248">
    <property type="entry name" value="ANK"/>
    <property type="match status" value="2"/>
</dbReference>
<dbReference type="EMBL" id="FITM01000078">
    <property type="protein sequence ID" value="CZB16028.1"/>
    <property type="molecule type" value="Genomic_DNA"/>
</dbReference>
<proteinExistence type="predicted"/>
<dbReference type="InterPro" id="IPR002110">
    <property type="entry name" value="Ankyrin_rpt"/>
</dbReference>
<reference evidence="5" key="1">
    <citation type="submission" date="2016-02" db="EMBL/GenBank/DDBJ databases">
        <authorList>
            <person name="liu f."/>
        </authorList>
    </citation>
    <scope>NUCLEOTIDE SEQUENCE [LARGE SCALE GENOMIC DNA]</scope>
</reference>
<protein>
    <submittedName>
        <fullName evidence="4">Uncharacterized protein</fullName>
    </submittedName>
</protein>
<feature type="repeat" description="ANK" evidence="3">
    <location>
        <begin position="1"/>
        <end position="28"/>
    </location>
</feature>
<dbReference type="AlphaFoldDB" id="A0A170T7L2"/>
<evidence type="ECO:0000256" key="2">
    <source>
        <dbReference type="ARBA" id="ARBA00023043"/>
    </source>
</evidence>
<dbReference type="PANTHER" id="PTHR24173:SF74">
    <property type="entry name" value="ANKYRIN REPEAT DOMAIN-CONTAINING PROTEIN 16"/>
    <property type="match status" value="1"/>
</dbReference>
<dbReference type="SUPFAM" id="SSF48403">
    <property type="entry name" value="Ankyrin repeat"/>
    <property type="match status" value="1"/>
</dbReference>
<keyword evidence="2 3" id="KW-0040">ANK repeat</keyword>
<dbReference type="Proteomes" id="UP000182631">
    <property type="component" value="Unassembled WGS sequence"/>
</dbReference>
<keyword evidence="5" id="KW-1185">Reference proteome</keyword>
<evidence type="ECO:0000313" key="4">
    <source>
        <dbReference type="EMBL" id="CZB16028.1"/>
    </source>
</evidence>
<dbReference type="PROSITE" id="PS50088">
    <property type="entry name" value="ANK_REPEAT"/>
    <property type="match status" value="2"/>
</dbReference>
<accession>A0A170T7L2</accession>
<evidence type="ECO:0000256" key="1">
    <source>
        <dbReference type="ARBA" id="ARBA00022737"/>
    </source>
</evidence>
<evidence type="ECO:0000313" key="5">
    <source>
        <dbReference type="Proteomes" id="UP000182631"/>
    </source>
</evidence>
<dbReference type="Gene3D" id="1.25.40.20">
    <property type="entry name" value="Ankyrin repeat-containing domain"/>
    <property type="match status" value="1"/>
</dbReference>
<dbReference type="PROSITE" id="PS50297">
    <property type="entry name" value="ANK_REP_REGION"/>
    <property type="match status" value="2"/>
</dbReference>
<dbReference type="Pfam" id="PF12796">
    <property type="entry name" value="Ank_2"/>
    <property type="match status" value="1"/>
</dbReference>
<organism evidence="4 5">
    <name type="scientific">Candidatus Synechococcus spongiarum</name>
    <dbReference type="NCBI Taxonomy" id="431041"/>
    <lineage>
        <taxon>Bacteria</taxon>
        <taxon>Bacillati</taxon>
        <taxon>Cyanobacteriota</taxon>
        <taxon>Cyanophyceae</taxon>
        <taxon>Synechococcales</taxon>
        <taxon>Synechococcaceae</taxon>
        <taxon>Synechococcus</taxon>
    </lineage>
</organism>
<evidence type="ECO:0000256" key="3">
    <source>
        <dbReference type="PROSITE-ProRule" id="PRU00023"/>
    </source>
</evidence>
<name>A0A170T7L2_9SYNE</name>
<dbReference type="PANTHER" id="PTHR24173">
    <property type="entry name" value="ANKYRIN REPEAT CONTAINING"/>
    <property type="match status" value="1"/>
</dbReference>